<reference evidence="15" key="1">
    <citation type="submission" date="2024-05" db="EMBL/GenBank/DDBJ databases">
        <title>Isolation and characterization of Sporomusa carbonis sp. nov., a carboxydotrophic hydrogenogen in the genus of Sporomusa isolated from a charcoal burning pile.</title>
        <authorList>
            <person name="Boeer T."/>
            <person name="Rosenbaum F."/>
            <person name="Eysell L."/>
            <person name="Mueller V."/>
            <person name="Daniel R."/>
            <person name="Poehlein A."/>
        </authorList>
    </citation>
    <scope>NUCLEOTIDE SEQUENCE [LARGE SCALE GENOMIC DNA]</scope>
    <source>
        <strain evidence="15">DSM 3132</strain>
    </source>
</reference>
<organism evidence="15 16">
    <name type="scientific">Sporomusa acidovorans (strain ATCC 49682 / DSM 3132 / Mol)</name>
    <dbReference type="NCBI Taxonomy" id="1123286"/>
    <lineage>
        <taxon>Bacteria</taxon>
        <taxon>Bacillati</taxon>
        <taxon>Bacillota</taxon>
        <taxon>Negativicutes</taxon>
        <taxon>Selenomonadales</taxon>
        <taxon>Sporomusaceae</taxon>
        <taxon>Sporomusa</taxon>
    </lineage>
</organism>
<evidence type="ECO:0000256" key="12">
    <source>
        <dbReference type="SAM" id="SignalP"/>
    </source>
</evidence>
<gene>
    <name evidence="15" type="primary">cirA_3</name>
    <name evidence="15" type="ORF">SPACI_050130</name>
</gene>
<dbReference type="Pfam" id="PF07715">
    <property type="entry name" value="Plug"/>
    <property type="match status" value="1"/>
</dbReference>
<feature type="domain" description="TonB-dependent receptor-like beta-barrel" evidence="13">
    <location>
        <begin position="219"/>
        <end position="624"/>
    </location>
</feature>
<keyword evidence="4 10" id="KW-0812">Transmembrane</keyword>
<evidence type="ECO:0000256" key="11">
    <source>
        <dbReference type="RuleBase" id="RU003357"/>
    </source>
</evidence>
<dbReference type="InterPro" id="IPR039426">
    <property type="entry name" value="TonB-dep_rcpt-like"/>
</dbReference>
<dbReference type="InterPro" id="IPR036942">
    <property type="entry name" value="Beta-barrel_TonB_sf"/>
</dbReference>
<feature type="signal peptide" evidence="12">
    <location>
        <begin position="1"/>
        <end position="28"/>
    </location>
</feature>
<evidence type="ECO:0000256" key="4">
    <source>
        <dbReference type="ARBA" id="ARBA00022692"/>
    </source>
</evidence>
<evidence type="ECO:0000256" key="2">
    <source>
        <dbReference type="ARBA" id="ARBA00022448"/>
    </source>
</evidence>
<evidence type="ECO:0000256" key="8">
    <source>
        <dbReference type="ARBA" id="ARBA00023170"/>
    </source>
</evidence>
<evidence type="ECO:0000313" key="15">
    <source>
        <dbReference type="EMBL" id="XFO74902.1"/>
    </source>
</evidence>
<keyword evidence="9 10" id="KW-0998">Cell outer membrane</keyword>
<evidence type="ECO:0000256" key="1">
    <source>
        <dbReference type="ARBA" id="ARBA00004571"/>
    </source>
</evidence>
<dbReference type="InterPro" id="IPR000531">
    <property type="entry name" value="Beta-barrel_TonB"/>
</dbReference>
<keyword evidence="6 11" id="KW-0798">TonB box</keyword>
<keyword evidence="3 10" id="KW-1134">Transmembrane beta strand</keyword>
<dbReference type="SUPFAM" id="SSF56935">
    <property type="entry name" value="Porins"/>
    <property type="match status" value="1"/>
</dbReference>
<keyword evidence="2 10" id="KW-0813">Transport</keyword>
<evidence type="ECO:0000256" key="5">
    <source>
        <dbReference type="ARBA" id="ARBA00022729"/>
    </source>
</evidence>
<protein>
    <submittedName>
        <fullName evidence="15">Colicin I receptor</fullName>
    </submittedName>
</protein>
<dbReference type="PANTHER" id="PTHR30069:SF29">
    <property type="entry name" value="HEMOGLOBIN AND HEMOGLOBIN-HAPTOGLOBIN-BINDING PROTEIN 1-RELATED"/>
    <property type="match status" value="1"/>
</dbReference>
<dbReference type="InterPro" id="IPR037066">
    <property type="entry name" value="Plug_dom_sf"/>
</dbReference>
<evidence type="ECO:0000259" key="13">
    <source>
        <dbReference type="Pfam" id="PF00593"/>
    </source>
</evidence>
<dbReference type="CDD" id="cd01347">
    <property type="entry name" value="ligand_gated_channel"/>
    <property type="match status" value="1"/>
</dbReference>
<dbReference type="Proteomes" id="UP000216052">
    <property type="component" value="Chromosome"/>
</dbReference>
<name>A0ABZ3J920_SPOA4</name>
<evidence type="ECO:0000256" key="10">
    <source>
        <dbReference type="PROSITE-ProRule" id="PRU01360"/>
    </source>
</evidence>
<keyword evidence="5 12" id="KW-0732">Signal</keyword>
<feature type="domain" description="TonB-dependent receptor plug" evidence="14">
    <location>
        <begin position="49"/>
        <end position="157"/>
    </location>
</feature>
<dbReference type="RefSeq" id="WP_169716948.1">
    <property type="nucleotide sequence ID" value="NZ_CP155571.1"/>
</dbReference>
<evidence type="ECO:0000256" key="6">
    <source>
        <dbReference type="ARBA" id="ARBA00023077"/>
    </source>
</evidence>
<dbReference type="PANTHER" id="PTHR30069">
    <property type="entry name" value="TONB-DEPENDENT OUTER MEMBRANE RECEPTOR"/>
    <property type="match status" value="1"/>
</dbReference>
<accession>A0ABZ3J920</accession>
<dbReference type="Pfam" id="PF00593">
    <property type="entry name" value="TonB_dep_Rec_b-barrel"/>
    <property type="match status" value="1"/>
</dbReference>
<keyword evidence="16" id="KW-1185">Reference proteome</keyword>
<dbReference type="EMBL" id="CP155571">
    <property type="protein sequence ID" value="XFO74902.1"/>
    <property type="molecule type" value="Genomic_DNA"/>
</dbReference>
<sequence length="647" mass="72768">MQKISSRKKRNVLLTLSIATWMITPAYAAAEAVATRDVVITATRTEQEVKDVPSAVEIITQEELAAKGAATLRQALETATNISFGVDGMKGSTVSIRGSDARHVLILIDGRRISGEVSLERGNSFEIDRIGMENVERIEIVRGATSALYGSDAMGGVINIITKRPDKPQLSLEVEGRKADTFSNGRNWLLRYDAGKQGRFGWSLSAGERKEDPFTQSNGDTNNYYGIRRPFNFQGEWQIGDQRKITFGLDYLKEETKRISGSTRYVNDNQRTDYHIGYEGKTADTDYKIRFYQSVYDKDYESRNKNTNILSGFDVIKRTINTLEANASTTLNQNHILTYGAEYRQEDVRGTRIDSGKNSYILTREGKTSAGSEAGLDYYAGYMQDEWVVNDRLLVISALRYDDSDKFSGAFSPKVGATYKLKPNSRLKANIGYGFKTPTTTELYHAFQMGGLYYFVGNPDLDPERSVNYDLSWEGEDGPLSGKIGIFRNEIKDLINTYDTGETLSGGKIKVKSYNNIAEARMQGIEAEIGRKITDKLKFKVNYTYLDAQNKKEGIRLEDRARHLIGASLSYVDNEKGLTGSLWGTWKGDVIDSDRNTKSYAIWNALVSKELDPTTTVYLGVDNIFNYKDYDNWINGTIYRTGIKMKF</sequence>
<proteinExistence type="inferred from homology"/>
<comment type="similarity">
    <text evidence="10 11">Belongs to the TonB-dependent receptor family.</text>
</comment>
<dbReference type="Gene3D" id="2.40.170.20">
    <property type="entry name" value="TonB-dependent receptor, beta-barrel domain"/>
    <property type="match status" value="1"/>
</dbReference>
<keyword evidence="8 15" id="KW-0675">Receptor</keyword>
<dbReference type="PROSITE" id="PS52016">
    <property type="entry name" value="TONB_DEPENDENT_REC_3"/>
    <property type="match status" value="1"/>
</dbReference>
<evidence type="ECO:0000259" key="14">
    <source>
        <dbReference type="Pfam" id="PF07715"/>
    </source>
</evidence>
<comment type="subcellular location">
    <subcellularLocation>
        <location evidence="1 10">Cell outer membrane</location>
        <topology evidence="1 10">Multi-pass membrane protein</topology>
    </subcellularLocation>
</comment>
<evidence type="ECO:0000256" key="7">
    <source>
        <dbReference type="ARBA" id="ARBA00023136"/>
    </source>
</evidence>
<evidence type="ECO:0000256" key="9">
    <source>
        <dbReference type="ARBA" id="ARBA00023237"/>
    </source>
</evidence>
<dbReference type="Gene3D" id="2.170.130.10">
    <property type="entry name" value="TonB-dependent receptor, plug domain"/>
    <property type="match status" value="1"/>
</dbReference>
<feature type="chain" id="PRO_5045309739" evidence="12">
    <location>
        <begin position="29"/>
        <end position="647"/>
    </location>
</feature>
<keyword evidence="7 10" id="KW-0472">Membrane</keyword>
<evidence type="ECO:0000256" key="3">
    <source>
        <dbReference type="ARBA" id="ARBA00022452"/>
    </source>
</evidence>
<evidence type="ECO:0000313" key="16">
    <source>
        <dbReference type="Proteomes" id="UP000216052"/>
    </source>
</evidence>
<dbReference type="InterPro" id="IPR012910">
    <property type="entry name" value="Plug_dom"/>
</dbReference>